<organism evidence="1 2">
    <name type="scientific">Clavelina lepadiformis</name>
    <name type="common">Light-bulb sea squirt</name>
    <name type="synonym">Ascidia lepadiformis</name>
    <dbReference type="NCBI Taxonomy" id="159417"/>
    <lineage>
        <taxon>Eukaryota</taxon>
        <taxon>Metazoa</taxon>
        <taxon>Chordata</taxon>
        <taxon>Tunicata</taxon>
        <taxon>Ascidiacea</taxon>
        <taxon>Aplousobranchia</taxon>
        <taxon>Clavelinidae</taxon>
        <taxon>Clavelina</taxon>
    </lineage>
</organism>
<keyword evidence="2" id="KW-1185">Reference proteome</keyword>
<dbReference type="EMBL" id="CAWYQH010000163">
    <property type="protein sequence ID" value="CAK8696669.1"/>
    <property type="molecule type" value="Genomic_DNA"/>
</dbReference>
<name>A0ABP0GY54_CLALP</name>
<evidence type="ECO:0008006" key="3">
    <source>
        <dbReference type="Google" id="ProtNLM"/>
    </source>
</evidence>
<reference evidence="1 2" key="1">
    <citation type="submission" date="2024-02" db="EMBL/GenBank/DDBJ databases">
        <authorList>
            <person name="Daric V."/>
            <person name="Darras S."/>
        </authorList>
    </citation>
    <scope>NUCLEOTIDE SEQUENCE [LARGE SCALE GENOMIC DNA]</scope>
</reference>
<proteinExistence type="predicted"/>
<gene>
    <name evidence="1" type="ORF">CVLEPA_LOCUS30005</name>
</gene>
<evidence type="ECO:0000313" key="2">
    <source>
        <dbReference type="Proteomes" id="UP001642483"/>
    </source>
</evidence>
<sequence length="1016" mass="114416">MLGMTALKDCCDFREVVYCHNFIGKKLEQVRTVLYNPSNSQPGSFSDISCDMYIEADTSKKLQDCISLRTEKVKHVFNAVINSATDLEEIGIDVGSYAHPCIFVKTCSAKDVLAPFLHLINLNAFWLHKLFHLIKRNDDNLRKKEEFIVPHEKLNIGFKYSNLCCDLDFIWPHGKLKSHFLLTQTKQTIKSKSYNLKNREPFHATKNVCHNVRATNATMFTNKNSTVMNRLSNGYKLDFLPISKKLISNAVTKLEQAWKSQSEISAVNQNFFSKTLEANLSTMIIDENKVEKALSALKDGHEFIAYSSKRVKRKSGESPLLLIRRRYLHSPKLSSNKKENCRHVNEALDLSKYEIPNRYPEYSCFDDQCNTSICVLHPTFSLAVTQCQCNCRNNRRVYGATGDPASLLSDKNTPMKKVVPAPETSVELCETVGEVQNINVTHTSKDTFSLDMLSSVTNLASKVSSMLEYPDSLQEMLTAILDGSLHTLEKLLLPNLETDFVPYTMEEFQINDELQARVGAKPIKTKPTPTADLSQENILFSNVHGGKPNSNVTLLERLGNFLTVKPNTNKNNIKSNGFSHLNLNAISDGQLMSSSTKQLTKKYSEKMQFSQASNFGKLYQPLVKSCNVILKPIDDSLQNHGVNLKSQSTVHLSVFSDKPHGHGHQKTENSTFNTEVKTKVCKTAKKQVLGVKRNSGLFCLSSDIYRLKRKHKGVVRYWPHEVEEVYAVLKSFHKPVYQYSSKFSTLSPKIKMLVDVVPGQLKSLLMDKLNMSHIRSSYMDATQAKYAFHSYPMLPPGITQPASGPAGLSTSVEDVYESAPHNIFTQNPMETSRKQTRDVLHEGTATSSTIFETSFENLKEQLFLKRNADYATEVTNSGSEGLACTGVNMVYVSLDETEECDTPSLGSSMSVIEQTSNQWNKLSTAKRSKKNWKLTHVSTSSFKEKVLKEFDSSNGQLTEENFQLVNPFINNVFSKQKKKRTKCQTFCSPAKNGHGKFMLKHATPGSYIKKILQTGL</sequence>
<comment type="caution">
    <text evidence="1">The sequence shown here is derived from an EMBL/GenBank/DDBJ whole genome shotgun (WGS) entry which is preliminary data.</text>
</comment>
<evidence type="ECO:0000313" key="1">
    <source>
        <dbReference type="EMBL" id="CAK8696669.1"/>
    </source>
</evidence>
<protein>
    <recommendedName>
        <fullName evidence="3">MGA conserved domain-containing protein</fullName>
    </recommendedName>
</protein>
<dbReference type="Proteomes" id="UP001642483">
    <property type="component" value="Unassembled WGS sequence"/>
</dbReference>
<accession>A0ABP0GY54</accession>